<protein>
    <submittedName>
        <fullName evidence="2">Uncharacterized protein</fullName>
    </submittedName>
</protein>
<feature type="compositionally biased region" description="Polar residues" evidence="1">
    <location>
        <begin position="1"/>
        <end position="12"/>
    </location>
</feature>
<dbReference type="STRING" id="1160509.A0A3N4IIV6"/>
<dbReference type="EMBL" id="ML119661">
    <property type="protein sequence ID" value="RPA84101.1"/>
    <property type="molecule type" value="Genomic_DNA"/>
</dbReference>
<organism evidence="2 3">
    <name type="scientific">Ascobolus immersus RN42</name>
    <dbReference type="NCBI Taxonomy" id="1160509"/>
    <lineage>
        <taxon>Eukaryota</taxon>
        <taxon>Fungi</taxon>
        <taxon>Dikarya</taxon>
        <taxon>Ascomycota</taxon>
        <taxon>Pezizomycotina</taxon>
        <taxon>Pezizomycetes</taxon>
        <taxon>Pezizales</taxon>
        <taxon>Ascobolaceae</taxon>
        <taxon>Ascobolus</taxon>
    </lineage>
</organism>
<evidence type="ECO:0000313" key="2">
    <source>
        <dbReference type="EMBL" id="RPA84101.1"/>
    </source>
</evidence>
<evidence type="ECO:0000256" key="1">
    <source>
        <dbReference type="SAM" id="MobiDB-lite"/>
    </source>
</evidence>
<feature type="region of interest" description="Disordered" evidence="1">
    <location>
        <begin position="123"/>
        <end position="173"/>
    </location>
</feature>
<keyword evidence="3" id="KW-1185">Reference proteome</keyword>
<evidence type="ECO:0000313" key="3">
    <source>
        <dbReference type="Proteomes" id="UP000275078"/>
    </source>
</evidence>
<reference evidence="2 3" key="1">
    <citation type="journal article" date="2018" name="Nat. Ecol. Evol.">
        <title>Pezizomycetes genomes reveal the molecular basis of ectomycorrhizal truffle lifestyle.</title>
        <authorList>
            <person name="Murat C."/>
            <person name="Payen T."/>
            <person name="Noel B."/>
            <person name="Kuo A."/>
            <person name="Morin E."/>
            <person name="Chen J."/>
            <person name="Kohler A."/>
            <person name="Krizsan K."/>
            <person name="Balestrini R."/>
            <person name="Da Silva C."/>
            <person name="Montanini B."/>
            <person name="Hainaut M."/>
            <person name="Levati E."/>
            <person name="Barry K.W."/>
            <person name="Belfiori B."/>
            <person name="Cichocki N."/>
            <person name="Clum A."/>
            <person name="Dockter R.B."/>
            <person name="Fauchery L."/>
            <person name="Guy J."/>
            <person name="Iotti M."/>
            <person name="Le Tacon F."/>
            <person name="Lindquist E.A."/>
            <person name="Lipzen A."/>
            <person name="Malagnac F."/>
            <person name="Mello A."/>
            <person name="Molinier V."/>
            <person name="Miyauchi S."/>
            <person name="Poulain J."/>
            <person name="Riccioni C."/>
            <person name="Rubini A."/>
            <person name="Sitrit Y."/>
            <person name="Splivallo R."/>
            <person name="Traeger S."/>
            <person name="Wang M."/>
            <person name="Zifcakova L."/>
            <person name="Wipf D."/>
            <person name="Zambonelli A."/>
            <person name="Paolocci F."/>
            <person name="Nowrousian M."/>
            <person name="Ottonello S."/>
            <person name="Baldrian P."/>
            <person name="Spatafora J.W."/>
            <person name="Henrissat B."/>
            <person name="Nagy L.G."/>
            <person name="Aury J.M."/>
            <person name="Wincker P."/>
            <person name="Grigoriev I.V."/>
            <person name="Bonfante P."/>
            <person name="Martin F.M."/>
        </authorList>
    </citation>
    <scope>NUCLEOTIDE SEQUENCE [LARGE SCALE GENOMIC DNA]</scope>
    <source>
        <strain evidence="2 3">RN42</strain>
    </source>
</reference>
<feature type="region of interest" description="Disordered" evidence="1">
    <location>
        <begin position="1"/>
        <end position="34"/>
    </location>
</feature>
<feature type="compositionally biased region" description="Basic and acidic residues" evidence="1">
    <location>
        <begin position="252"/>
        <end position="285"/>
    </location>
</feature>
<name>A0A3N4IIV6_ASCIM</name>
<feature type="compositionally biased region" description="Basic and acidic residues" evidence="1">
    <location>
        <begin position="227"/>
        <end position="240"/>
    </location>
</feature>
<sequence>MPISNVPVSAKSSLGPCTPAPPSSRHLTRTTDRRTSKLSIAAITWRQRFRKSRFQLQSHPSIQPYRRNFIPQISYDKEFRELFRLQKRNLSPKTRAADTFEKEPVQAIEHLAPADRIRRAFDEEKDRTQPKAQEGDPSENKEKATTSDKLCPKQNSEHQKEAMDLLPLPEDVTKWTRKNIKEALWRQKLRAKGADPEADAAIETYNGIQEAKKRKKSKGALGETTEQETKDTPAEEKPEETPAEEQPEETLAEEKPEETPAEEKPEETPAEARPDETPAEEKSEETPAEETPQEKSSAAETIQAPKPEVEKPSLPLRNKDLLPLIARSDLETDWREYYIQNRDLILRFLVDYFLVSSRIFKMERETRSKCLSYKFKIRKILVELGLPCNDIEKERVLEIFKDTNPDTMDLLSTSSVCPVFVLARAVIVENESAFIHHREDVSDLYRRIFSACFPGAAFDHIYSTCVAQLYPTYDWLYPKISFPDNTDEGREYKLTLDDVWQFVEDKENSGVFE</sequence>
<gene>
    <name evidence="2" type="ORF">BJ508DRAFT_341123</name>
</gene>
<proteinExistence type="predicted"/>
<feature type="compositionally biased region" description="Acidic residues" evidence="1">
    <location>
        <begin position="241"/>
        <end position="251"/>
    </location>
</feature>
<dbReference type="AlphaFoldDB" id="A0A3N4IIV6"/>
<dbReference type="Proteomes" id="UP000275078">
    <property type="component" value="Unassembled WGS sequence"/>
</dbReference>
<feature type="region of interest" description="Disordered" evidence="1">
    <location>
        <begin position="206"/>
        <end position="314"/>
    </location>
</feature>
<accession>A0A3N4IIV6</accession>